<evidence type="ECO:0000313" key="6">
    <source>
        <dbReference type="EMBL" id="MBI3538736.1"/>
    </source>
</evidence>
<gene>
    <name evidence="6" type="ORF">HY076_00480</name>
</gene>
<comment type="similarity">
    <text evidence="1">Belongs to the peptidase S1C family.</text>
</comment>
<feature type="domain" description="PDZ" evidence="5">
    <location>
        <begin position="185"/>
        <end position="274"/>
    </location>
</feature>
<feature type="signal peptide" evidence="4">
    <location>
        <begin position="1"/>
        <end position="24"/>
    </location>
</feature>
<dbReference type="Pfam" id="PF13180">
    <property type="entry name" value="PDZ_2"/>
    <property type="match status" value="1"/>
</dbReference>
<dbReference type="InterPro" id="IPR041489">
    <property type="entry name" value="PDZ_6"/>
</dbReference>
<keyword evidence="2" id="KW-0175">Coiled coil</keyword>
<dbReference type="InterPro" id="IPR036034">
    <property type="entry name" value="PDZ_sf"/>
</dbReference>
<feature type="coiled-coil region" evidence="2">
    <location>
        <begin position="326"/>
        <end position="353"/>
    </location>
</feature>
<evidence type="ECO:0000259" key="5">
    <source>
        <dbReference type="PROSITE" id="PS50106"/>
    </source>
</evidence>
<accession>A0A9D6L4Q1</accession>
<dbReference type="PANTHER" id="PTHR22939">
    <property type="entry name" value="SERINE PROTEASE FAMILY S1C HTRA-RELATED"/>
    <property type="match status" value="1"/>
</dbReference>
<keyword evidence="4" id="KW-0732">Signal</keyword>
<feature type="compositionally biased region" description="Pro residues" evidence="3">
    <location>
        <begin position="146"/>
        <end position="158"/>
    </location>
</feature>
<dbReference type="Proteomes" id="UP000807850">
    <property type="component" value="Unassembled WGS sequence"/>
</dbReference>
<dbReference type="SMART" id="SM00228">
    <property type="entry name" value="PDZ"/>
    <property type="match status" value="2"/>
</dbReference>
<sequence length="354" mass="38699">MRKRWIMRAALGTALMLAATGAMTGRAAAQSNDTAWLGVTTQEITRDLRDGLDFRGSGALVNRVVEDGPADRAGVRNGDVIVSFNSRAVASPEDLTRMVRGCRVGQSVSITVMRDSQRRTLTAHLGTRPEDGEEGGDRESVETPVAPEPPETPEPPAARAPRTAPRARVFTWNGDGFDMQNGDGMAMLRTMGRGRLGVQVQNRSEGLAEALGVTGGRGVLVTDVVKDTPAERAGMRAGDVIVRVGDRSVESVEELQRALDREGRVSVVVARRGARRTLEADLGARSSRESIVLPRGQALRIPDIRSRVLRDLGRDRSDSELNGKDRDAMEQELRALRDEVRELRRKLEDQDRNH</sequence>
<comment type="caution">
    <text evidence="6">The sequence shown here is derived from an EMBL/GenBank/DDBJ whole genome shotgun (WGS) entry which is preliminary data.</text>
</comment>
<dbReference type="Gene3D" id="2.30.42.10">
    <property type="match status" value="2"/>
</dbReference>
<dbReference type="PROSITE" id="PS50106">
    <property type="entry name" value="PDZ"/>
    <property type="match status" value="2"/>
</dbReference>
<feature type="domain" description="PDZ" evidence="5">
    <location>
        <begin position="38"/>
        <end position="100"/>
    </location>
</feature>
<dbReference type="InterPro" id="IPR001478">
    <property type="entry name" value="PDZ"/>
</dbReference>
<dbReference type="PANTHER" id="PTHR22939:SF129">
    <property type="entry name" value="SERINE PROTEASE HTRA2, MITOCHONDRIAL"/>
    <property type="match status" value="1"/>
</dbReference>
<organism evidence="6 7">
    <name type="scientific">Eiseniibacteriota bacterium</name>
    <dbReference type="NCBI Taxonomy" id="2212470"/>
    <lineage>
        <taxon>Bacteria</taxon>
        <taxon>Candidatus Eiseniibacteriota</taxon>
    </lineage>
</organism>
<dbReference type="AlphaFoldDB" id="A0A9D6L4Q1"/>
<feature type="chain" id="PRO_5038432560" evidence="4">
    <location>
        <begin position="25"/>
        <end position="354"/>
    </location>
</feature>
<dbReference type="EMBL" id="JACQAY010000019">
    <property type="protein sequence ID" value="MBI3538736.1"/>
    <property type="molecule type" value="Genomic_DNA"/>
</dbReference>
<protein>
    <submittedName>
        <fullName evidence="6">PDZ domain-containing protein</fullName>
    </submittedName>
</protein>
<evidence type="ECO:0000313" key="7">
    <source>
        <dbReference type="Proteomes" id="UP000807850"/>
    </source>
</evidence>
<dbReference type="Pfam" id="PF17820">
    <property type="entry name" value="PDZ_6"/>
    <property type="match status" value="1"/>
</dbReference>
<evidence type="ECO:0000256" key="4">
    <source>
        <dbReference type="SAM" id="SignalP"/>
    </source>
</evidence>
<evidence type="ECO:0000256" key="1">
    <source>
        <dbReference type="ARBA" id="ARBA00010541"/>
    </source>
</evidence>
<proteinExistence type="inferred from homology"/>
<reference evidence="6" key="1">
    <citation type="submission" date="2020-07" db="EMBL/GenBank/DDBJ databases">
        <title>Huge and variable diversity of episymbiotic CPR bacteria and DPANN archaea in groundwater ecosystems.</title>
        <authorList>
            <person name="He C.Y."/>
            <person name="Keren R."/>
            <person name="Whittaker M."/>
            <person name="Farag I.F."/>
            <person name="Doudna J."/>
            <person name="Cate J.H.D."/>
            <person name="Banfield J.F."/>
        </authorList>
    </citation>
    <scope>NUCLEOTIDE SEQUENCE</scope>
    <source>
        <strain evidence="6">NC_groundwater_928_Pr1_S-0.2um_72_17</strain>
    </source>
</reference>
<feature type="region of interest" description="Disordered" evidence="3">
    <location>
        <begin position="118"/>
        <end position="165"/>
    </location>
</feature>
<dbReference type="GO" id="GO:0008236">
    <property type="term" value="F:serine-type peptidase activity"/>
    <property type="evidence" value="ECO:0007669"/>
    <property type="project" value="UniProtKB-KW"/>
</dbReference>
<dbReference type="SUPFAM" id="SSF50156">
    <property type="entry name" value="PDZ domain-like"/>
    <property type="match status" value="2"/>
</dbReference>
<evidence type="ECO:0000256" key="3">
    <source>
        <dbReference type="SAM" id="MobiDB-lite"/>
    </source>
</evidence>
<name>A0A9D6L4Q1_UNCEI</name>
<evidence type="ECO:0000256" key="2">
    <source>
        <dbReference type="SAM" id="Coils"/>
    </source>
</evidence>
<feature type="compositionally biased region" description="Basic and acidic residues" evidence="3">
    <location>
        <begin position="127"/>
        <end position="141"/>
    </location>
</feature>